<evidence type="ECO:0000313" key="2">
    <source>
        <dbReference type="Proteomes" id="UP000321301"/>
    </source>
</evidence>
<dbReference type="Proteomes" id="UP000321301">
    <property type="component" value="Unassembled WGS sequence"/>
</dbReference>
<reference evidence="1 2" key="1">
    <citation type="submission" date="2019-07" db="EMBL/GenBank/DDBJ databases">
        <title>Whole genome shotgun sequence of Cyclobacterium qasimii NBRC 106168.</title>
        <authorList>
            <person name="Hosoyama A."/>
            <person name="Uohara A."/>
            <person name="Ohji S."/>
            <person name="Ichikawa N."/>
        </authorList>
    </citation>
    <scope>NUCLEOTIDE SEQUENCE [LARGE SCALE GENOMIC DNA]</scope>
    <source>
        <strain evidence="1 2">NBRC 106168</strain>
    </source>
</reference>
<comment type="caution">
    <text evidence="1">The sequence shown here is derived from an EMBL/GenBank/DDBJ whole genome shotgun (WGS) entry which is preliminary data.</text>
</comment>
<organism evidence="1 2">
    <name type="scientific">Cyclobacterium qasimii</name>
    <dbReference type="NCBI Taxonomy" id="1350429"/>
    <lineage>
        <taxon>Bacteria</taxon>
        <taxon>Pseudomonadati</taxon>
        <taxon>Bacteroidota</taxon>
        <taxon>Cytophagia</taxon>
        <taxon>Cytophagales</taxon>
        <taxon>Cyclobacteriaceae</taxon>
        <taxon>Cyclobacterium</taxon>
    </lineage>
</organism>
<proteinExistence type="predicted"/>
<evidence type="ECO:0000313" key="1">
    <source>
        <dbReference type="EMBL" id="GEO23516.1"/>
    </source>
</evidence>
<gene>
    <name evidence="1" type="ORF">CQA01_40500</name>
</gene>
<keyword evidence="2" id="KW-1185">Reference proteome</keyword>
<dbReference type="AlphaFoldDB" id="A0A512CH55"/>
<accession>A0A512CH55</accession>
<protein>
    <submittedName>
        <fullName evidence="1">Uncharacterized protein</fullName>
    </submittedName>
</protein>
<dbReference type="RefSeq" id="WP_146948455.1">
    <property type="nucleotide sequence ID" value="NZ_BJYV01000024.1"/>
</dbReference>
<dbReference type="EMBL" id="BJYV01000024">
    <property type="protein sequence ID" value="GEO23516.1"/>
    <property type="molecule type" value="Genomic_DNA"/>
</dbReference>
<name>A0A512CH55_9BACT</name>
<sequence length="73" mass="8446">MHSLNDKSVNIEMAKYASQKITNSELKTYDNKWGHLFWQGEESKKPIKDLMGFLMNKKPYIKVKEIIAACGIL</sequence>